<dbReference type="AlphaFoldDB" id="A0A7Y9KHI3"/>
<feature type="transmembrane region" description="Helical" evidence="1">
    <location>
        <begin position="103"/>
        <end position="128"/>
    </location>
</feature>
<feature type="transmembrane region" description="Helical" evidence="1">
    <location>
        <begin position="12"/>
        <end position="33"/>
    </location>
</feature>
<evidence type="ECO:0000313" key="3">
    <source>
        <dbReference type="Proteomes" id="UP000576969"/>
    </source>
</evidence>
<dbReference type="Proteomes" id="UP000576969">
    <property type="component" value="Unassembled WGS sequence"/>
</dbReference>
<evidence type="ECO:0000313" key="2">
    <source>
        <dbReference type="EMBL" id="NYE19507.1"/>
    </source>
</evidence>
<dbReference type="EMBL" id="JACCBV010000001">
    <property type="protein sequence ID" value="NYE19507.1"/>
    <property type="molecule type" value="Genomic_DNA"/>
</dbReference>
<keyword evidence="3" id="KW-1185">Reference proteome</keyword>
<organism evidence="2 3">
    <name type="scientific">Microbacterium immunditiarum</name>
    <dbReference type="NCBI Taxonomy" id="337480"/>
    <lineage>
        <taxon>Bacteria</taxon>
        <taxon>Bacillati</taxon>
        <taxon>Actinomycetota</taxon>
        <taxon>Actinomycetes</taxon>
        <taxon>Micrococcales</taxon>
        <taxon>Microbacteriaceae</taxon>
        <taxon>Microbacterium</taxon>
    </lineage>
</organism>
<comment type="caution">
    <text evidence="2">The sequence shown here is derived from an EMBL/GenBank/DDBJ whole genome shotgun (WGS) entry which is preliminary data.</text>
</comment>
<gene>
    <name evidence="2" type="ORF">BJ991_001535</name>
</gene>
<keyword evidence="1" id="KW-1133">Transmembrane helix</keyword>
<dbReference type="RefSeq" id="WP_179488911.1">
    <property type="nucleotide sequence ID" value="NZ_JACCBV010000001.1"/>
</dbReference>
<proteinExistence type="predicted"/>
<evidence type="ECO:0000256" key="1">
    <source>
        <dbReference type="SAM" id="Phobius"/>
    </source>
</evidence>
<name>A0A7Y9KHI3_9MICO</name>
<sequence>MEHVLDAVLEIFAWVGIGGAIALAILAFALWIADGTWVPVHAVIDDSPNGRVARWFDEGGVGEAVLTPHLAHELGAKDAADLYARRGSRDRVRLYRTAPGVRFAAWIALALGALGIIALVTSWVMLFVRA</sequence>
<protein>
    <submittedName>
        <fullName evidence="2">Uncharacterized protein</fullName>
    </submittedName>
</protein>
<reference evidence="2 3" key="1">
    <citation type="submission" date="2020-07" db="EMBL/GenBank/DDBJ databases">
        <title>Sequencing the genomes of 1000 actinobacteria strains.</title>
        <authorList>
            <person name="Klenk H.-P."/>
        </authorList>
    </citation>
    <scope>NUCLEOTIDE SEQUENCE [LARGE SCALE GENOMIC DNA]</scope>
    <source>
        <strain evidence="2 3">DSM 24662</strain>
    </source>
</reference>
<keyword evidence="1" id="KW-0472">Membrane</keyword>
<accession>A0A7Y9KHI3</accession>
<keyword evidence="1" id="KW-0812">Transmembrane</keyword>